<dbReference type="Pfam" id="PF01906">
    <property type="entry name" value="YbjQ_1"/>
    <property type="match status" value="1"/>
</dbReference>
<organism evidence="3 4">
    <name type="scientific">Thermomonas beijingensis</name>
    <dbReference type="NCBI Taxonomy" id="2872701"/>
    <lineage>
        <taxon>Bacteria</taxon>
        <taxon>Pseudomonadati</taxon>
        <taxon>Pseudomonadota</taxon>
        <taxon>Gammaproteobacteria</taxon>
        <taxon>Lysobacterales</taxon>
        <taxon>Lysobacteraceae</taxon>
        <taxon>Thermomonas</taxon>
    </lineage>
</organism>
<evidence type="ECO:0000256" key="2">
    <source>
        <dbReference type="HAMAP-Rule" id="MF_00338"/>
    </source>
</evidence>
<accession>A0ABS7TDN5</accession>
<proteinExistence type="inferred from homology"/>
<dbReference type="InterPro" id="IPR035439">
    <property type="entry name" value="UPF0145_dom_sf"/>
</dbReference>
<keyword evidence="4" id="KW-1185">Reference proteome</keyword>
<name>A0ABS7TDN5_9GAMM</name>
<evidence type="ECO:0000313" key="4">
    <source>
        <dbReference type="Proteomes" id="UP001430290"/>
    </source>
</evidence>
<evidence type="ECO:0000313" key="3">
    <source>
        <dbReference type="EMBL" id="MBZ4185962.1"/>
    </source>
</evidence>
<dbReference type="InterPro" id="IPR002765">
    <property type="entry name" value="UPF0145_YbjQ-like"/>
</dbReference>
<dbReference type="HAMAP" id="MF_00338">
    <property type="entry name" value="UPF0145"/>
    <property type="match status" value="1"/>
</dbReference>
<dbReference type="Gene3D" id="3.30.110.70">
    <property type="entry name" value="Hypothetical protein apc22750. Chain B"/>
    <property type="match status" value="1"/>
</dbReference>
<evidence type="ECO:0000256" key="1">
    <source>
        <dbReference type="ARBA" id="ARBA00010751"/>
    </source>
</evidence>
<sequence>MTDPYNSAATITAPRSGILLDDSMVTTASELPNYRIVRNLGLVRGIVVRSRSVVGNFFGGLQSLLGGNITIYTELCEQARQETHRDMVMHARQLGANAIVAVRYDATEIMTGLSEVLCYGTAVVVEHGNH</sequence>
<dbReference type="EMBL" id="JAIQDJ010000002">
    <property type="protein sequence ID" value="MBZ4185962.1"/>
    <property type="molecule type" value="Genomic_DNA"/>
</dbReference>
<protein>
    <recommendedName>
        <fullName evidence="2">UPF0145 protein K7B09_06415</fullName>
    </recommendedName>
</protein>
<comment type="caution">
    <text evidence="3">The sequence shown here is derived from an EMBL/GenBank/DDBJ whole genome shotgun (WGS) entry which is preliminary data.</text>
</comment>
<dbReference type="Proteomes" id="UP001430290">
    <property type="component" value="Unassembled WGS sequence"/>
</dbReference>
<reference evidence="3" key="1">
    <citation type="submission" date="2021-09" db="EMBL/GenBank/DDBJ databases">
        <authorList>
            <person name="Wu T."/>
            <person name="Guo S.Z."/>
        </authorList>
    </citation>
    <scope>NUCLEOTIDE SEQUENCE</scope>
    <source>
        <strain evidence="3">RSS-23</strain>
    </source>
</reference>
<dbReference type="SUPFAM" id="SSF117782">
    <property type="entry name" value="YbjQ-like"/>
    <property type="match status" value="1"/>
</dbReference>
<dbReference type="PANTHER" id="PTHR34068:SF2">
    <property type="entry name" value="UPF0145 PROTEIN SCO3412"/>
    <property type="match status" value="1"/>
</dbReference>
<gene>
    <name evidence="3" type="ORF">K7B09_06415</name>
</gene>
<comment type="similarity">
    <text evidence="1 2">Belongs to the UPF0145 family.</text>
</comment>
<dbReference type="RefSeq" id="WP_223628026.1">
    <property type="nucleotide sequence ID" value="NZ_JAIQDJ010000002.1"/>
</dbReference>
<dbReference type="PANTHER" id="PTHR34068">
    <property type="entry name" value="UPF0145 PROTEIN YBJQ"/>
    <property type="match status" value="1"/>
</dbReference>